<dbReference type="VEuPathDB" id="CryptoDB:GY17_00000659"/>
<feature type="region of interest" description="Disordered" evidence="2">
    <location>
        <begin position="181"/>
        <end position="218"/>
    </location>
</feature>
<feature type="coiled-coil region" evidence="1">
    <location>
        <begin position="470"/>
        <end position="619"/>
    </location>
</feature>
<reference evidence="3" key="1">
    <citation type="submission" date="2015-08" db="EMBL/GenBank/DDBJ databases">
        <authorList>
            <person name="Babu N.S."/>
            <person name="Beckwith C.J."/>
            <person name="Beseler K.G."/>
            <person name="Brison A."/>
            <person name="Carone J.V."/>
            <person name="Caskin T.P."/>
            <person name="Diamond M."/>
            <person name="Durham M.E."/>
            <person name="Foxe J.M."/>
            <person name="Go M."/>
            <person name="Henderson B.A."/>
            <person name="Jones I.B."/>
            <person name="McGettigan J.A."/>
            <person name="Micheletti S.J."/>
            <person name="Nasrallah M.E."/>
            <person name="Ortiz D."/>
            <person name="Piller C.R."/>
            <person name="Privatt S.R."/>
            <person name="Schneider S.L."/>
            <person name="Sharp S."/>
            <person name="Smith T.C."/>
            <person name="Stanton J.D."/>
            <person name="Ullery H.E."/>
            <person name="Wilson R.J."/>
            <person name="Serrano M.G."/>
            <person name="Buck G."/>
            <person name="Lee V."/>
            <person name="Wang Y."/>
            <person name="Carvalho R."/>
            <person name="Voegtly L."/>
            <person name="Shi R."/>
            <person name="Duckworth R."/>
            <person name="Johnson A."/>
            <person name="Loviza R."/>
            <person name="Walstead R."/>
            <person name="Shah Z."/>
            <person name="Kiflezghi M."/>
            <person name="Wade K."/>
            <person name="Ball S.L."/>
            <person name="Bradley K.W."/>
            <person name="Asai D.J."/>
            <person name="Bowman C.A."/>
            <person name="Russell D.A."/>
            <person name="Pope W.H."/>
            <person name="Jacobs-Sera D."/>
            <person name="Hendrix R.W."/>
            <person name="Hatfull G.F."/>
        </authorList>
    </citation>
    <scope>NUCLEOTIDE SEQUENCE [LARGE SCALE GENOMIC DNA]</scope>
</reference>
<organism evidence="3">
    <name type="scientific">Cryptosporidium hominis</name>
    <dbReference type="NCBI Taxonomy" id="237895"/>
    <lineage>
        <taxon>Eukaryota</taxon>
        <taxon>Sar</taxon>
        <taxon>Alveolata</taxon>
        <taxon>Apicomplexa</taxon>
        <taxon>Conoidasida</taxon>
        <taxon>Coccidia</taxon>
        <taxon>Eucoccidiorida</taxon>
        <taxon>Eimeriorina</taxon>
        <taxon>Cryptosporidiidae</taxon>
        <taxon>Cryptosporidium</taxon>
    </lineage>
</organism>
<feature type="compositionally biased region" description="Polar residues" evidence="2">
    <location>
        <begin position="724"/>
        <end position="740"/>
    </location>
</feature>
<name>A0A0S4TKL2_CRYHO</name>
<feature type="compositionally biased region" description="Low complexity" evidence="2">
    <location>
        <begin position="747"/>
        <end position="765"/>
    </location>
</feature>
<evidence type="ECO:0000256" key="1">
    <source>
        <dbReference type="SAM" id="Coils"/>
    </source>
</evidence>
<feature type="region of interest" description="Disordered" evidence="2">
    <location>
        <begin position="724"/>
        <end position="778"/>
    </location>
</feature>
<proteinExistence type="predicted"/>
<dbReference type="VEuPathDB" id="CryptoDB:ChTU502y2012_421g0260"/>
<accession>A0A0S4TKL2</accession>
<dbReference type="VEuPathDB" id="CryptoDB:CHUDEA8_2270"/>
<feature type="compositionally biased region" description="Polar residues" evidence="2">
    <location>
        <begin position="766"/>
        <end position="778"/>
    </location>
</feature>
<feature type="compositionally biased region" description="Basic and acidic residues" evidence="2">
    <location>
        <begin position="97"/>
        <end position="118"/>
    </location>
</feature>
<protein>
    <submittedName>
        <fullName evidence="3">Uncharacterized protein</fullName>
    </submittedName>
</protein>
<feature type="compositionally biased region" description="Basic residues" evidence="2">
    <location>
        <begin position="1041"/>
        <end position="1058"/>
    </location>
</feature>
<dbReference type="AlphaFoldDB" id="A0A0S4TKL2"/>
<dbReference type="VEuPathDB" id="CryptoDB:Chro.80267"/>
<feature type="region of interest" description="Disordered" evidence="2">
    <location>
        <begin position="97"/>
        <end position="144"/>
    </location>
</feature>
<evidence type="ECO:0000313" key="3">
    <source>
        <dbReference type="EMBL" id="CUV07775.1"/>
    </source>
</evidence>
<gene>
    <name evidence="3" type="ORF">CHUDEA8_2270</name>
</gene>
<feature type="compositionally biased region" description="Basic residues" evidence="2">
    <location>
        <begin position="119"/>
        <end position="128"/>
    </location>
</feature>
<dbReference type="EMBL" id="LN877954">
    <property type="protein sequence ID" value="CUV07775.1"/>
    <property type="molecule type" value="Genomic_DNA"/>
</dbReference>
<sequence>MQFNYDDLYNKKIDGFVEFESELAKLRKETSLLYKNEYVKDFLENYHLEINEAKENSKGRWNNKGENLQTRRNFKSTKNDINVGTYQPYSYEVEYKTEHESDDYSTRKNVKSLKERKKEKTGKKKGKKNLVDGGMINNNNNNNNNNGFAVFSRKYGTEDVINGKGYLTMDLSEIKGDIVKSPKKKTSQIHGESKTNKKKGNLSSASKNLKKNDLKDSKKQTILYHNKKLSNPDSKLEVISQSYSIFSSSSSSSSEESENEYRDQIKKYKKRHYSKGDEKIKYYLDQSSSLEDDNEGGDEDEGIQKEFEDQTNGLAVSNSFLSRLPNNSQAQALLASQQYEQNERDLLMKRIQSLEVIESSQKMLILETQNKEQQYRIRSEELQKQVEYKDTKLLLLNQDYEILKKDFALLKDEKEMLKNKYTEMEAHWNQEYGNLYKYKVDYEILSKQNETLMIEKNSFINLIEEDKERYRKMELNNTSLMLNVDNLEKRNHEIVERCSKLQEDHDSLSREYNKLYQKYTALLSEYTASKKNEENLNASLVELQDINKKLDIEGRDMKEKYKTLSATERVLEQLQESNAELIGEISALKEERDILSADYKILEKKYKTSEESMHEIKNQLLDFTLENQKFKKLIKQTIIPLIPNAEYNSTIGHILMVMNAKENSRMSTKVLEEEYLNNINNNGKGKNKDELQLEVSKVWKGIESPFSPKKISYMMNGLSIDHQSSTMSRLLSPKSVSKTTNLEKKSLNSPSNSSSPKSLKNKFNNMNKNGQSPKSVKYNSNLNKFEKLSPKGHQLNKDELTTKSMPILDGGGHINEKVVVPKLFNSTPDLYHADKNENGKALNQNQEEKNHDSFKKGVQIVTPRPLVIDDDDHSIPVILPKRLEGKIKDVLENEDKIIPVIPKNISSFNDKEQYNDDIILDNVDIEDESEFALDIGKKEENNEFVDKINKNLPSVNDTIRMIDNLEKQILLLNVEKVQLEAELSTLPKDNWSKNEKEKKNKDNIERRILEIENSIIKASSNIKHLKDNKHKKNDNTNNGHKDHHHHHRHHQQQQKQKQKHDNNINN</sequence>
<keyword evidence="1" id="KW-0175">Coiled coil</keyword>
<evidence type="ECO:0000256" key="2">
    <source>
        <dbReference type="SAM" id="MobiDB-lite"/>
    </source>
</evidence>
<feature type="coiled-coil region" evidence="1">
    <location>
        <begin position="365"/>
        <end position="427"/>
    </location>
</feature>
<feature type="region of interest" description="Disordered" evidence="2">
    <location>
        <begin position="1020"/>
        <end position="1066"/>
    </location>
</feature>
<dbReference type="Proteomes" id="UP000199752">
    <property type="component" value="Chromosome 8"/>
</dbReference>